<feature type="region of interest" description="Disordered" evidence="1">
    <location>
        <begin position="555"/>
        <end position="591"/>
    </location>
</feature>
<evidence type="ECO:0000313" key="2">
    <source>
        <dbReference type="EMBL" id="KIO34012.1"/>
    </source>
</evidence>
<accession>A0A0C3MJX2</accession>
<reference evidence="2 3" key="1">
    <citation type="submission" date="2014-04" db="EMBL/GenBank/DDBJ databases">
        <authorList>
            <consortium name="DOE Joint Genome Institute"/>
            <person name="Kuo A."/>
            <person name="Girlanda M."/>
            <person name="Perotto S."/>
            <person name="Kohler A."/>
            <person name="Nagy L.G."/>
            <person name="Floudas D."/>
            <person name="Copeland A."/>
            <person name="Barry K.W."/>
            <person name="Cichocki N."/>
            <person name="Veneault-Fourrey C."/>
            <person name="LaButti K."/>
            <person name="Lindquist E.A."/>
            <person name="Lipzen A."/>
            <person name="Lundell T."/>
            <person name="Morin E."/>
            <person name="Murat C."/>
            <person name="Sun H."/>
            <person name="Tunlid A."/>
            <person name="Henrissat B."/>
            <person name="Grigoriev I.V."/>
            <person name="Hibbett D.S."/>
            <person name="Martin F."/>
            <person name="Nordberg H.P."/>
            <person name="Cantor M.N."/>
            <person name="Hua S.X."/>
        </authorList>
    </citation>
    <scope>NUCLEOTIDE SEQUENCE [LARGE SCALE GENOMIC DNA]</scope>
    <source>
        <strain evidence="2 3">MUT 4182</strain>
    </source>
</reference>
<dbReference type="Proteomes" id="UP000054248">
    <property type="component" value="Unassembled WGS sequence"/>
</dbReference>
<feature type="region of interest" description="Disordered" evidence="1">
    <location>
        <begin position="682"/>
        <end position="796"/>
    </location>
</feature>
<gene>
    <name evidence="2" type="ORF">M407DRAFT_17267</name>
</gene>
<dbReference type="STRING" id="1051891.A0A0C3MJX2"/>
<reference evidence="3" key="2">
    <citation type="submission" date="2015-01" db="EMBL/GenBank/DDBJ databases">
        <title>Evolutionary Origins and Diversification of the Mycorrhizal Mutualists.</title>
        <authorList>
            <consortium name="DOE Joint Genome Institute"/>
            <consortium name="Mycorrhizal Genomics Consortium"/>
            <person name="Kohler A."/>
            <person name="Kuo A."/>
            <person name="Nagy L.G."/>
            <person name="Floudas D."/>
            <person name="Copeland A."/>
            <person name="Barry K.W."/>
            <person name="Cichocki N."/>
            <person name="Veneault-Fourrey C."/>
            <person name="LaButti K."/>
            <person name="Lindquist E.A."/>
            <person name="Lipzen A."/>
            <person name="Lundell T."/>
            <person name="Morin E."/>
            <person name="Murat C."/>
            <person name="Riley R."/>
            <person name="Ohm R."/>
            <person name="Sun H."/>
            <person name="Tunlid A."/>
            <person name="Henrissat B."/>
            <person name="Grigoriev I.V."/>
            <person name="Hibbett D.S."/>
            <person name="Martin F."/>
        </authorList>
    </citation>
    <scope>NUCLEOTIDE SEQUENCE [LARGE SCALE GENOMIC DNA]</scope>
    <source>
        <strain evidence="3">MUT 4182</strain>
    </source>
</reference>
<protein>
    <submittedName>
        <fullName evidence="2">Uncharacterized protein</fullName>
    </submittedName>
</protein>
<dbReference type="EMBL" id="KN822945">
    <property type="protein sequence ID" value="KIO34012.1"/>
    <property type="molecule type" value="Genomic_DNA"/>
</dbReference>
<name>A0A0C3MJX2_9AGAM</name>
<organism evidence="2 3">
    <name type="scientific">Tulasnella calospora MUT 4182</name>
    <dbReference type="NCBI Taxonomy" id="1051891"/>
    <lineage>
        <taxon>Eukaryota</taxon>
        <taxon>Fungi</taxon>
        <taxon>Dikarya</taxon>
        <taxon>Basidiomycota</taxon>
        <taxon>Agaricomycotina</taxon>
        <taxon>Agaricomycetes</taxon>
        <taxon>Cantharellales</taxon>
        <taxon>Tulasnellaceae</taxon>
        <taxon>Tulasnella</taxon>
    </lineage>
</organism>
<sequence length="796" mass="89319">MDETMLSNDEPQVIVRSQKGKVATKGSWADLPHDVLRLVANLLFSGTFTSWYSHPTPAWRDWGAYKQPQLWATLMALQDVSPLRLVCMNWQAAMETHQIYNVACNNLDPQYLDAQLYPHIPQLPQPAGGGALNAAFGARRARNTAQRTYTTYARTFSRCCLPCRFASPQDSKGVNIATSTMWSRYFGDVGVCDRHRPEVVCGYCLKDYYLDCWRFNNHGQLYHDQRNRTIAVTEDDDYCRGIIATCRSCRSVLIRNLVRTKIPQQASDLTDSVLDTFIECGEGNIKDLLAEVDEKVWLATRTNFRELHDSALAVERMRLKQELRAEREAEGIMEGRVSTEARLQALLDSGASPEEIEDALQMQAVEEEEDDELLDDEYGEVLTAAEEANVNDMAISGWARNRIMEGCWLSPLDIWHNDGGVRVRTEILQRLPQSWHPVNSYLNGPDPMADLHQAPIPQNQMKPRLTSIRCPHPPARIFQRAQTLYEYSFRQIVSPALSNLVQRLICEAEAEHKDVCRVVTCFSTDMLLEEMRTIQLWGKDYDWANLQTSPTITSTTATFDSVSERSRGSPASTLTTPSPSPPALTSPKSPAGVFAAAQNDTRPPPPNVVVVAAAEAAMPLPDRYLDHIPHIPRASEHMGTNTRQLLEGAWRDAIAGLFKCQCSICLRASGIAEAREAARRKAREEEEARERRQQQQDNLVVKRESAPPPPSPGIGMEVVGDSEVEEEDVEVRSPPVSPTPLRRSREATEDEAEDPGRETKRQRITPPVAGAEDPQQGIQIEIDQRTPMSVDETPLP</sequence>
<dbReference type="AlphaFoldDB" id="A0A0C3MJX2"/>
<dbReference type="HOGENOM" id="CLU_007338_0_0_1"/>
<evidence type="ECO:0000256" key="1">
    <source>
        <dbReference type="SAM" id="MobiDB-lite"/>
    </source>
</evidence>
<feature type="compositionally biased region" description="Acidic residues" evidence="1">
    <location>
        <begin position="720"/>
        <end position="729"/>
    </location>
</feature>
<keyword evidence="3" id="KW-1185">Reference proteome</keyword>
<dbReference type="OrthoDB" id="3158970at2759"/>
<feature type="compositionally biased region" description="Basic and acidic residues" evidence="1">
    <location>
        <begin position="682"/>
        <end position="705"/>
    </location>
</feature>
<evidence type="ECO:0000313" key="3">
    <source>
        <dbReference type="Proteomes" id="UP000054248"/>
    </source>
</evidence>
<proteinExistence type="predicted"/>